<feature type="region of interest" description="Disordered" evidence="6">
    <location>
        <begin position="1"/>
        <end position="26"/>
    </location>
</feature>
<comment type="similarity">
    <text evidence="5">Belongs to the laat-1 family.</text>
</comment>
<dbReference type="Pfam" id="PF04193">
    <property type="entry name" value="PQ-loop"/>
    <property type="match status" value="1"/>
</dbReference>
<dbReference type="Proteomes" id="UP000271098">
    <property type="component" value="Unassembled WGS sequence"/>
</dbReference>
<dbReference type="PANTHER" id="PTHR16201:SF34">
    <property type="entry name" value="LYSOSOMAL AMINO ACID TRANSPORTER 1"/>
    <property type="match status" value="1"/>
</dbReference>
<dbReference type="SMART" id="SM00679">
    <property type="entry name" value="CTNS"/>
    <property type="match status" value="1"/>
</dbReference>
<dbReference type="GO" id="GO:0015174">
    <property type="term" value="F:basic amino acid transmembrane transporter activity"/>
    <property type="evidence" value="ECO:0007669"/>
    <property type="project" value="UniProtKB-ARBA"/>
</dbReference>
<evidence type="ECO:0000313" key="9">
    <source>
        <dbReference type="Proteomes" id="UP000271098"/>
    </source>
</evidence>
<protein>
    <submittedName>
        <fullName evidence="10">Lysosomal amino acid transporter 1 homolog</fullName>
    </submittedName>
</protein>
<dbReference type="AlphaFoldDB" id="A0A183CWX9"/>
<evidence type="ECO:0000256" key="7">
    <source>
        <dbReference type="SAM" id="Phobius"/>
    </source>
</evidence>
<feature type="transmembrane region" description="Helical" evidence="7">
    <location>
        <begin position="86"/>
        <end position="106"/>
    </location>
</feature>
<evidence type="ECO:0000313" key="8">
    <source>
        <dbReference type="EMBL" id="VDK29138.1"/>
    </source>
</evidence>
<gene>
    <name evidence="8" type="ORF">GPUH_LOCUS970</name>
</gene>
<evidence type="ECO:0000256" key="6">
    <source>
        <dbReference type="SAM" id="MobiDB-lite"/>
    </source>
</evidence>
<sequence length="156" mass="17906">MASSLLHTTSHSDGKDGTLSSNDGQLQRSTCPDGVKWIMDIFEDCVDTDLKLIGFSIGFVSLFLWFLPLIPQVIKNYRIKRCEGLSVYFLLFWLTGDTCNMVGAMLANQQPIQKILGVYYVVQDLLVLSQYFYYSHIYKRRSKGFFFSKNPFEEAN</sequence>
<dbReference type="PANTHER" id="PTHR16201">
    <property type="entry name" value="SEVEN TRANSMEMBRANE PROTEIN 1-RELATED"/>
    <property type="match status" value="1"/>
</dbReference>
<evidence type="ECO:0000256" key="3">
    <source>
        <dbReference type="ARBA" id="ARBA00022989"/>
    </source>
</evidence>
<dbReference type="OrthoDB" id="8048523at2759"/>
<keyword evidence="4 7" id="KW-0472">Membrane</keyword>
<accession>A0A183CWX9</accession>
<dbReference type="InterPro" id="IPR006603">
    <property type="entry name" value="PQ-loop_rpt"/>
</dbReference>
<feature type="transmembrane region" description="Helical" evidence="7">
    <location>
        <begin position="112"/>
        <end position="134"/>
    </location>
</feature>
<evidence type="ECO:0000256" key="5">
    <source>
        <dbReference type="ARBA" id="ARBA00038039"/>
    </source>
</evidence>
<comment type="subcellular location">
    <subcellularLocation>
        <location evidence="1">Membrane</location>
        <topology evidence="1">Multi-pass membrane protein</topology>
    </subcellularLocation>
</comment>
<evidence type="ECO:0000313" key="10">
    <source>
        <dbReference type="WBParaSite" id="GPUH_0000097001-mRNA-1"/>
    </source>
</evidence>
<reference evidence="10" key="1">
    <citation type="submission" date="2016-06" db="UniProtKB">
        <authorList>
            <consortium name="WormBaseParasite"/>
        </authorList>
    </citation>
    <scope>IDENTIFICATION</scope>
</reference>
<keyword evidence="2 7" id="KW-0812">Transmembrane</keyword>
<dbReference type="Gene3D" id="1.20.1280.290">
    <property type="match status" value="1"/>
</dbReference>
<keyword evidence="3 7" id="KW-1133">Transmembrane helix</keyword>
<feature type="transmembrane region" description="Helical" evidence="7">
    <location>
        <begin position="52"/>
        <end position="74"/>
    </location>
</feature>
<evidence type="ECO:0000256" key="1">
    <source>
        <dbReference type="ARBA" id="ARBA00004141"/>
    </source>
</evidence>
<organism evidence="10">
    <name type="scientific">Gongylonema pulchrum</name>
    <dbReference type="NCBI Taxonomy" id="637853"/>
    <lineage>
        <taxon>Eukaryota</taxon>
        <taxon>Metazoa</taxon>
        <taxon>Ecdysozoa</taxon>
        <taxon>Nematoda</taxon>
        <taxon>Chromadorea</taxon>
        <taxon>Rhabditida</taxon>
        <taxon>Spirurina</taxon>
        <taxon>Spiruromorpha</taxon>
        <taxon>Spiruroidea</taxon>
        <taxon>Gongylonematidae</taxon>
        <taxon>Gongylonema</taxon>
    </lineage>
</organism>
<proteinExistence type="inferred from homology"/>
<dbReference type="InterPro" id="IPR051415">
    <property type="entry name" value="LAAT-1"/>
</dbReference>
<reference evidence="8 9" key="2">
    <citation type="submission" date="2018-11" db="EMBL/GenBank/DDBJ databases">
        <authorList>
            <consortium name="Pathogen Informatics"/>
        </authorList>
    </citation>
    <scope>NUCLEOTIDE SEQUENCE [LARGE SCALE GENOMIC DNA]</scope>
</reference>
<dbReference type="EMBL" id="UYRT01001044">
    <property type="protein sequence ID" value="VDK29138.1"/>
    <property type="molecule type" value="Genomic_DNA"/>
</dbReference>
<name>A0A183CWX9_9BILA</name>
<keyword evidence="9" id="KW-1185">Reference proteome</keyword>
<dbReference type="FunFam" id="1.20.1280.290:FF:000009">
    <property type="entry name" value="PQ loop repeat family protein"/>
    <property type="match status" value="1"/>
</dbReference>
<evidence type="ECO:0000256" key="2">
    <source>
        <dbReference type="ARBA" id="ARBA00022692"/>
    </source>
</evidence>
<dbReference type="WBParaSite" id="GPUH_0000097001-mRNA-1">
    <property type="protein sequence ID" value="GPUH_0000097001-mRNA-1"/>
    <property type="gene ID" value="GPUH_0000097001"/>
</dbReference>
<dbReference type="GO" id="GO:0098852">
    <property type="term" value="C:lytic vacuole membrane"/>
    <property type="evidence" value="ECO:0007669"/>
    <property type="project" value="UniProtKB-ARBA"/>
</dbReference>
<evidence type="ECO:0000256" key="4">
    <source>
        <dbReference type="ARBA" id="ARBA00023136"/>
    </source>
</evidence>